<dbReference type="EMBL" id="JNVC02000004">
    <property type="protein sequence ID" value="KEZ53092.1"/>
    <property type="molecule type" value="Genomic_DNA"/>
</dbReference>
<dbReference type="Proteomes" id="UP000028549">
    <property type="component" value="Unassembled WGS sequence"/>
</dbReference>
<name>A0A084H0I0_METID</name>
<sequence>MTKIFSKDEFSYFEYILKEVEYRLPSICVDLEVHNRGFTAALPNVWIELSNIEKFLGESKDISFIDTFQHTFTSMSPEEVIIHANKVSPSTCQIRYTLNKTYYSSDLNPVLESIQQKGSFELEVYKIEESRKALLEIRDLFY</sequence>
<proteinExistence type="predicted"/>
<comment type="caution">
    <text evidence="1">The sequence shown here is derived from an EMBL/GenBank/DDBJ whole genome shotgun (WGS) entry which is preliminary data.</text>
</comment>
<dbReference type="STRING" id="246786.GS18_0209815"/>
<reference evidence="1 2" key="1">
    <citation type="journal article" date="2005" name="Int. J. Syst. Evol. Microbiol.">
        <title>Bacillus cibi sp. nov., isolated from jeotgal, a traditional Korean fermented seafood.</title>
        <authorList>
            <person name="Yoon J.H."/>
            <person name="Lee C.H."/>
            <person name="Oh T.K."/>
        </authorList>
    </citation>
    <scope>NUCLEOTIDE SEQUENCE [LARGE SCALE GENOMIC DNA]</scope>
    <source>
        <strain evidence="1 2">DSM 16189</strain>
    </source>
</reference>
<accession>A0A084H0I0</accession>
<dbReference type="AlphaFoldDB" id="A0A084H0I0"/>
<protein>
    <submittedName>
        <fullName evidence="1">Uncharacterized protein</fullName>
    </submittedName>
</protein>
<evidence type="ECO:0000313" key="2">
    <source>
        <dbReference type="Proteomes" id="UP000028549"/>
    </source>
</evidence>
<dbReference type="RefSeq" id="WP_029566072.1">
    <property type="nucleotide sequence ID" value="NZ_JNVC02000004.1"/>
</dbReference>
<evidence type="ECO:0000313" key="1">
    <source>
        <dbReference type="EMBL" id="KEZ53092.1"/>
    </source>
</evidence>
<gene>
    <name evidence="1" type="ORF">GS18_0209815</name>
</gene>
<organism evidence="1 2">
    <name type="scientific">Metabacillus indicus</name>
    <name type="common">Bacillus indicus</name>
    <dbReference type="NCBI Taxonomy" id="246786"/>
    <lineage>
        <taxon>Bacteria</taxon>
        <taxon>Bacillati</taxon>
        <taxon>Bacillota</taxon>
        <taxon>Bacilli</taxon>
        <taxon>Bacillales</taxon>
        <taxon>Bacillaceae</taxon>
        <taxon>Metabacillus</taxon>
    </lineage>
</organism>
<keyword evidence="2" id="KW-1185">Reference proteome</keyword>
<dbReference type="OrthoDB" id="2608981at2"/>